<gene>
    <name evidence="9 10" type="primary">kynB</name>
    <name evidence="10" type="ORF">GCM10017044_17720</name>
</gene>
<feature type="binding site" evidence="9">
    <location>
        <position position="164"/>
    </location>
    <ligand>
        <name>Zn(2+)</name>
        <dbReference type="ChEBI" id="CHEBI:29105"/>
        <label>2</label>
    </ligand>
</feature>
<reference evidence="10" key="2">
    <citation type="submission" date="2020-09" db="EMBL/GenBank/DDBJ databases">
        <authorList>
            <person name="Sun Q."/>
            <person name="Kim S."/>
        </authorList>
    </citation>
    <scope>NUCLEOTIDE SEQUENCE</scope>
    <source>
        <strain evidence="10">KCTC 42590</strain>
    </source>
</reference>
<dbReference type="PANTHER" id="PTHR31118">
    <property type="entry name" value="CYCLASE-LIKE PROTEIN 2"/>
    <property type="match status" value="1"/>
</dbReference>
<evidence type="ECO:0000256" key="7">
    <source>
        <dbReference type="ARBA" id="ARBA00048496"/>
    </source>
</evidence>
<evidence type="ECO:0000313" key="10">
    <source>
        <dbReference type="EMBL" id="GHF23612.1"/>
    </source>
</evidence>
<keyword evidence="5 9" id="KW-0862">Zinc</keyword>
<name>A0A919E8I4_9PROT</name>
<dbReference type="EC" id="3.5.1.9" evidence="9"/>
<evidence type="ECO:0000256" key="4">
    <source>
        <dbReference type="ARBA" id="ARBA00022801"/>
    </source>
</evidence>
<organism evidence="10 11">
    <name type="scientific">Kordiimonas sediminis</name>
    <dbReference type="NCBI Taxonomy" id="1735581"/>
    <lineage>
        <taxon>Bacteria</taxon>
        <taxon>Pseudomonadati</taxon>
        <taxon>Pseudomonadota</taxon>
        <taxon>Alphaproteobacteria</taxon>
        <taxon>Kordiimonadales</taxon>
        <taxon>Kordiimonadaceae</taxon>
        <taxon>Kordiimonas</taxon>
    </lineage>
</organism>
<dbReference type="SUPFAM" id="SSF102198">
    <property type="entry name" value="Putative cyclase"/>
    <property type="match status" value="1"/>
</dbReference>
<feature type="binding site" evidence="9">
    <location>
        <position position="176"/>
    </location>
    <ligand>
        <name>Zn(2+)</name>
        <dbReference type="ChEBI" id="CHEBI:29105"/>
        <label>2</label>
    </ligand>
</feature>
<dbReference type="InterPro" id="IPR007325">
    <property type="entry name" value="KFase/CYL"/>
</dbReference>
<keyword evidence="4 9" id="KW-0378">Hydrolase</keyword>
<comment type="function">
    <text evidence="1 9">Catalyzes the hydrolysis of N-formyl-L-kynurenine to L-kynurenine, the second step in the kynurenine pathway of tryptophan degradation.</text>
</comment>
<feature type="binding site" evidence="9">
    <location>
        <position position="54"/>
    </location>
    <ligand>
        <name>Zn(2+)</name>
        <dbReference type="ChEBI" id="CHEBI:29105"/>
        <label>2</label>
    </ligand>
</feature>
<evidence type="ECO:0000256" key="3">
    <source>
        <dbReference type="ARBA" id="ARBA00022723"/>
    </source>
</evidence>
<evidence type="ECO:0000256" key="6">
    <source>
        <dbReference type="ARBA" id="ARBA00023079"/>
    </source>
</evidence>
<feature type="binding site" evidence="9">
    <location>
        <position position="52"/>
    </location>
    <ligand>
        <name>Zn(2+)</name>
        <dbReference type="ChEBI" id="CHEBI:29105"/>
        <label>1</label>
    </ligand>
</feature>
<reference evidence="10" key="1">
    <citation type="journal article" date="2014" name="Int. J. Syst. Evol. Microbiol.">
        <title>Complete genome sequence of Corynebacterium casei LMG S-19264T (=DSM 44701T), isolated from a smear-ripened cheese.</title>
        <authorList>
            <consortium name="US DOE Joint Genome Institute (JGI-PGF)"/>
            <person name="Walter F."/>
            <person name="Albersmeier A."/>
            <person name="Kalinowski J."/>
            <person name="Ruckert C."/>
        </authorList>
    </citation>
    <scope>NUCLEOTIDE SEQUENCE</scope>
    <source>
        <strain evidence="10">KCTC 42590</strain>
    </source>
</reference>
<evidence type="ECO:0000256" key="9">
    <source>
        <dbReference type="HAMAP-Rule" id="MF_01969"/>
    </source>
</evidence>
<sequence length="212" mass="22273">MTKIYDISQTIRGGIPVWPGDTPFALETTWGIGPECPVNVSKLTLSTHTGTHADAPLHYTENGADSATSSLSPYIGAAILVDASSSVSSGASLTRSTLAQLLPAAVPERVLIKLFDRNTVEIWPTGFPAIESDAIELLAEKGVKLIGTDTPSLDPETSKTMDAHMAVARNNMAILEGLVLDGVTPGAYELIALPLKIEGADASPVRAVLRDI</sequence>
<comment type="catalytic activity">
    <reaction evidence="7 9">
        <text>N-formyl-L-kynurenine + H2O = L-kynurenine + formate + H(+)</text>
        <dbReference type="Rhea" id="RHEA:13009"/>
        <dbReference type="ChEBI" id="CHEBI:15377"/>
        <dbReference type="ChEBI" id="CHEBI:15378"/>
        <dbReference type="ChEBI" id="CHEBI:15740"/>
        <dbReference type="ChEBI" id="CHEBI:57959"/>
        <dbReference type="ChEBI" id="CHEBI:58629"/>
        <dbReference type="EC" id="3.5.1.9"/>
    </reaction>
</comment>
<dbReference type="GO" id="GO:0004328">
    <property type="term" value="F:formamidase activity"/>
    <property type="evidence" value="ECO:0007669"/>
    <property type="project" value="InterPro"/>
</dbReference>
<evidence type="ECO:0000256" key="8">
    <source>
        <dbReference type="ARBA" id="ARBA00060547"/>
    </source>
</evidence>
<feature type="binding site" evidence="9">
    <location>
        <position position="18"/>
    </location>
    <ligand>
        <name>substrate</name>
    </ligand>
</feature>
<dbReference type="GO" id="GO:0004061">
    <property type="term" value="F:arylformamidase activity"/>
    <property type="evidence" value="ECO:0007669"/>
    <property type="project" value="UniProtKB-UniRule"/>
</dbReference>
<dbReference type="Proteomes" id="UP000630923">
    <property type="component" value="Unassembled WGS sequence"/>
</dbReference>
<feature type="binding site" evidence="9">
    <location>
        <position position="48"/>
    </location>
    <ligand>
        <name>Zn(2+)</name>
        <dbReference type="ChEBI" id="CHEBI:29105"/>
        <label>1</label>
    </ligand>
</feature>
<keyword evidence="6 9" id="KW-0823">Tryptophan catabolism</keyword>
<evidence type="ECO:0000256" key="5">
    <source>
        <dbReference type="ARBA" id="ARBA00022833"/>
    </source>
</evidence>
<dbReference type="GO" id="GO:0008270">
    <property type="term" value="F:zinc ion binding"/>
    <property type="evidence" value="ECO:0007669"/>
    <property type="project" value="UniProtKB-UniRule"/>
</dbReference>
<dbReference type="InterPro" id="IPR037175">
    <property type="entry name" value="KFase_sf"/>
</dbReference>
<comment type="caution">
    <text evidence="10">The sequence shown here is derived from an EMBL/GenBank/DDBJ whole genome shotgun (WGS) entry which is preliminary data.</text>
</comment>
<evidence type="ECO:0000313" key="11">
    <source>
        <dbReference type="Proteomes" id="UP000630923"/>
    </source>
</evidence>
<comment type="cofactor">
    <cofactor evidence="9">
        <name>Zn(2+)</name>
        <dbReference type="ChEBI" id="CHEBI:29105"/>
    </cofactor>
    <text evidence="9">Binds 2 zinc ions per subunit.</text>
</comment>
<dbReference type="Gene3D" id="3.50.30.50">
    <property type="entry name" value="Putative cyclase"/>
    <property type="match status" value="1"/>
</dbReference>
<evidence type="ECO:0000256" key="2">
    <source>
        <dbReference type="ARBA" id="ARBA00011738"/>
    </source>
</evidence>
<dbReference type="PANTHER" id="PTHR31118:SF32">
    <property type="entry name" value="KYNURENINE FORMAMIDASE"/>
    <property type="match status" value="1"/>
</dbReference>
<dbReference type="InterPro" id="IPR017484">
    <property type="entry name" value="Kynurenine_formamidase_bac"/>
</dbReference>
<dbReference type="FunFam" id="3.50.30.50:FF:000001">
    <property type="entry name" value="Kynurenine formamidase"/>
    <property type="match status" value="1"/>
</dbReference>
<evidence type="ECO:0000256" key="1">
    <source>
        <dbReference type="ARBA" id="ARBA00002204"/>
    </source>
</evidence>
<dbReference type="RefSeq" id="WP_191252091.1">
    <property type="nucleotide sequence ID" value="NZ_BNCI01000002.1"/>
</dbReference>
<comment type="pathway">
    <text evidence="8 9">Amino-acid degradation; L-tryptophan degradation via kynurenine pathway; L-kynurenine from L-tryptophan: step 2/2.</text>
</comment>
<dbReference type="HAMAP" id="MF_01969">
    <property type="entry name" value="KynB"/>
    <property type="match status" value="1"/>
</dbReference>
<comment type="subunit">
    <text evidence="2 9">Homodimer.</text>
</comment>
<feature type="active site" description="Proton donor/acceptor" evidence="9">
    <location>
        <position position="58"/>
    </location>
</feature>
<proteinExistence type="inferred from homology"/>
<keyword evidence="3 9" id="KW-0479">Metal-binding</keyword>
<protein>
    <recommendedName>
        <fullName evidence="9">Kynurenine formamidase</fullName>
        <shortName evidence="9">KFA</shortName>
        <shortName evidence="9">KFase</shortName>
        <ecNumber evidence="9">3.5.1.9</ecNumber>
    </recommendedName>
    <alternativeName>
        <fullName evidence="9">Arylformamidase</fullName>
    </alternativeName>
    <alternativeName>
        <fullName evidence="9">N-formylkynurenine formamidase</fullName>
        <shortName evidence="9">FKF</shortName>
    </alternativeName>
</protein>
<comment type="similarity">
    <text evidence="9">Belongs to the Cyclase 1 superfamily. KynB family.</text>
</comment>
<dbReference type="GO" id="GO:0019441">
    <property type="term" value="P:L-tryptophan catabolic process to kynurenine"/>
    <property type="evidence" value="ECO:0007669"/>
    <property type="project" value="UniProtKB-UniRule"/>
</dbReference>
<feature type="binding site" evidence="9">
    <location>
        <position position="54"/>
    </location>
    <ligand>
        <name>Zn(2+)</name>
        <dbReference type="ChEBI" id="CHEBI:29105"/>
        <label>1</label>
    </ligand>
</feature>
<dbReference type="AlphaFoldDB" id="A0A919E8I4"/>
<dbReference type="NCBIfam" id="TIGR03035">
    <property type="entry name" value="trp_arylform"/>
    <property type="match status" value="1"/>
</dbReference>
<dbReference type="Pfam" id="PF04199">
    <property type="entry name" value="Cyclase"/>
    <property type="match status" value="1"/>
</dbReference>
<accession>A0A919E8I4</accession>
<feature type="binding site" evidence="9">
    <location>
        <position position="176"/>
    </location>
    <ligand>
        <name>Zn(2+)</name>
        <dbReference type="ChEBI" id="CHEBI:29105"/>
        <label>1</label>
    </ligand>
</feature>
<dbReference type="EMBL" id="BNCI01000002">
    <property type="protein sequence ID" value="GHF23612.1"/>
    <property type="molecule type" value="Genomic_DNA"/>
</dbReference>
<keyword evidence="11" id="KW-1185">Reference proteome</keyword>